<keyword evidence="5 8" id="KW-1133">Transmembrane helix</keyword>
<feature type="transmembrane region" description="Helical" evidence="8">
    <location>
        <begin position="357"/>
        <end position="378"/>
    </location>
</feature>
<dbReference type="InterPro" id="IPR023408">
    <property type="entry name" value="MscS_beta-dom_sf"/>
</dbReference>
<dbReference type="InterPro" id="IPR052702">
    <property type="entry name" value="MscS-like_channel"/>
</dbReference>
<dbReference type="Pfam" id="PF21082">
    <property type="entry name" value="MS_channel_3rd"/>
    <property type="match status" value="1"/>
</dbReference>
<keyword evidence="14" id="KW-1185">Reference proteome</keyword>
<feature type="transmembrane region" description="Helical" evidence="8">
    <location>
        <begin position="398"/>
        <end position="428"/>
    </location>
</feature>
<dbReference type="PANTHER" id="PTHR30347:SF1">
    <property type="entry name" value="MECHANOSENSITIVE CHANNEL MSCK"/>
    <property type="match status" value="1"/>
</dbReference>
<feature type="compositionally biased region" description="Basic and acidic residues" evidence="7">
    <location>
        <begin position="49"/>
        <end position="67"/>
    </location>
</feature>
<evidence type="ECO:0000256" key="7">
    <source>
        <dbReference type="SAM" id="MobiDB-lite"/>
    </source>
</evidence>
<dbReference type="GO" id="GO:0008381">
    <property type="term" value="F:mechanosensitive monoatomic ion channel activity"/>
    <property type="evidence" value="ECO:0007669"/>
    <property type="project" value="UniProtKB-ARBA"/>
</dbReference>
<feature type="transmembrane region" description="Helical" evidence="8">
    <location>
        <begin position="517"/>
        <end position="543"/>
    </location>
</feature>
<gene>
    <name evidence="13" type="ORF">DESPIGER_1608</name>
</gene>
<feature type="domain" description="Mechanosensitive ion channel MscS" evidence="10">
    <location>
        <begin position="649"/>
        <end position="716"/>
    </location>
</feature>
<evidence type="ECO:0000313" key="13">
    <source>
        <dbReference type="EMBL" id="SFV73445.1"/>
    </source>
</evidence>
<evidence type="ECO:0000259" key="11">
    <source>
        <dbReference type="Pfam" id="PF21082"/>
    </source>
</evidence>
<evidence type="ECO:0000313" key="14">
    <source>
        <dbReference type="Proteomes" id="UP000186323"/>
    </source>
</evidence>
<keyword evidence="4 8" id="KW-0812">Transmembrane</keyword>
<dbReference type="KEGG" id="dpg:DESPIGER_1608"/>
<dbReference type="InterPro" id="IPR006685">
    <property type="entry name" value="MscS_channel_2nd"/>
</dbReference>
<dbReference type="RefSeq" id="WP_072335207.1">
    <property type="nucleotide sequence ID" value="NZ_LT630450.1"/>
</dbReference>
<dbReference type="Gene3D" id="3.30.70.100">
    <property type="match status" value="1"/>
</dbReference>
<evidence type="ECO:0000256" key="5">
    <source>
        <dbReference type="ARBA" id="ARBA00022989"/>
    </source>
</evidence>
<dbReference type="SUPFAM" id="SSF50182">
    <property type="entry name" value="Sm-like ribonucleoproteins"/>
    <property type="match status" value="1"/>
</dbReference>
<proteinExistence type="inferred from homology"/>
<feature type="transmembrane region" description="Helical" evidence="8">
    <location>
        <begin position="449"/>
        <end position="470"/>
    </location>
</feature>
<dbReference type="Pfam" id="PF00924">
    <property type="entry name" value="MS_channel_2nd"/>
    <property type="match status" value="1"/>
</dbReference>
<feature type="region of interest" description="Disordered" evidence="7">
    <location>
        <begin position="816"/>
        <end position="889"/>
    </location>
</feature>
<protein>
    <submittedName>
        <fullName evidence="13">Potassium efflux system KefA protein / Small-conductance mechanosensitive channel</fullName>
    </submittedName>
</protein>
<organism evidence="13 14">
    <name type="scientific">Desulfovibrio piger</name>
    <dbReference type="NCBI Taxonomy" id="901"/>
    <lineage>
        <taxon>Bacteria</taxon>
        <taxon>Pseudomonadati</taxon>
        <taxon>Thermodesulfobacteriota</taxon>
        <taxon>Desulfovibrionia</taxon>
        <taxon>Desulfovibrionales</taxon>
        <taxon>Desulfovibrionaceae</taxon>
        <taxon>Desulfovibrio</taxon>
    </lineage>
</organism>
<feature type="transmembrane region" description="Helical" evidence="8">
    <location>
        <begin position="608"/>
        <end position="626"/>
    </location>
</feature>
<reference evidence="14" key="1">
    <citation type="submission" date="2016-10" db="EMBL/GenBank/DDBJ databases">
        <authorList>
            <person name="Wegmann U."/>
        </authorList>
    </citation>
    <scope>NUCLEOTIDE SEQUENCE [LARGE SCALE GENOMIC DNA]</scope>
</reference>
<accession>A0A1K1LFG3</accession>
<comment type="similarity">
    <text evidence="2">Belongs to the MscS (TC 1.A.23) family.</text>
</comment>
<dbReference type="Pfam" id="PF21088">
    <property type="entry name" value="MS_channel_1st"/>
    <property type="match status" value="1"/>
</dbReference>
<evidence type="ECO:0000256" key="1">
    <source>
        <dbReference type="ARBA" id="ARBA00004651"/>
    </source>
</evidence>
<dbReference type="InterPro" id="IPR011066">
    <property type="entry name" value="MscS_channel_C_sf"/>
</dbReference>
<evidence type="ECO:0000259" key="10">
    <source>
        <dbReference type="Pfam" id="PF00924"/>
    </source>
</evidence>
<dbReference type="Gene3D" id="2.30.30.60">
    <property type="match status" value="1"/>
</dbReference>
<feature type="compositionally biased region" description="Basic and acidic residues" evidence="7">
    <location>
        <begin position="816"/>
        <end position="829"/>
    </location>
</feature>
<dbReference type="InterPro" id="IPR011014">
    <property type="entry name" value="MscS_channel_TM-2"/>
</dbReference>
<feature type="domain" description="Mechanosensitive ion channel transmembrane helices 2/3" evidence="12">
    <location>
        <begin position="608"/>
        <end position="648"/>
    </location>
</feature>
<feature type="transmembrane region" description="Helical" evidence="8">
    <location>
        <begin position="563"/>
        <end position="587"/>
    </location>
</feature>
<feature type="signal peptide" evidence="9">
    <location>
        <begin position="1"/>
        <end position="21"/>
    </location>
</feature>
<keyword evidence="3" id="KW-1003">Cell membrane</keyword>
<dbReference type="AlphaFoldDB" id="A0A1K1LFG3"/>
<keyword evidence="6 8" id="KW-0472">Membrane</keyword>
<feature type="chain" id="PRO_5012227718" evidence="9">
    <location>
        <begin position="22"/>
        <end position="889"/>
    </location>
</feature>
<feature type="domain" description="Mechanosensitive ion channel MscS C-terminal" evidence="11">
    <location>
        <begin position="725"/>
        <end position="806"/>
    </location>
</feature>
<dbReference type="InterPro" id="IPR010920">
    <property type="entry name" value="LSM_dom_sf"/>
</dbReference>
<feature type="transmembrane region" description="Helical" evidence="8">
    <location>
        <begin position="632"/>
        <end position="655"/>
    </location>
</feature>
<feature type="transmembrane region" description="Helical" evidence="8">
    <location>
        <begin position="297"/>
        <end position="316"/>
    </location>
</feature>
<evidence type="ECO:0000256" key="9">
    <source>
        <dbReference type="SAM" id="SignalP"/>
    </source>
</evidence>
<name>A0A1K1LFG3_9BACT</name>
<dbReference type="EMBL" id="LT630450">
    <property type="protein sequence ID" value="SFV73445.1"/>
    <property type="molecule type" value="Genomic_DNA"/>
</dbReference>
<dbReference type="InterPro" id="IPR049278">
    <property type="entry name" value="MS_channel_C"/>
</dbReference>
<evidence type="ECO:0000256" key="6">
    <source>
        <dbReference type="ARBA" id="ARBA00023136"/>
    </source>
</evidence>
<keyword evidence="9" id="KW-0732">Signal</keyword>
<evidence type="ECO:0000256" key="4">
    <source>
        <dbReference type="ARBA" id="ARBA00022692"/>
    </source>
</evidence>
<dbReference type="GO" id="GO:0005886">
    <property type="term" value="C:plasma membrane"/>
    <property type="evidence" value="ECO:0007669"/>
    <property type="project" value="UniProtKB-SubCell"/>
</dbReference>
<dbReference type="SUPFAM" id="SSF82861">
    <property type="entry name" value="Mechanosensitive channel protein MscS (YggB), transmembrane region"/>
    <property type="match status" value="1"/>
</dbReference>
<evidence type="ECO:0000256" key="3">
    <source>
        <dbReference type="ARBA" id="ARBA00022475"/>
    </source>
</evidence>
<evidence type="ECO:0000256" key="8">
    <source>
        <dbReference type="SAM" id="Phobius"/>
    </source>
</evidence>
<evidence type="ECO:0000259" key="12">
    <source>
        <dbReference type="Pfam" id="PF21088"/>
    </source>
</evidence>
<sequence length="889" mass="98858">MYRCLLRSLPVLMLLAVFSLAPVPSGDACRGTAPLLGPACALADATPQKNDDKADARKTDKAQDKKAASGVPAEADAAPTVDPLENIWAGQKDMLDDINSSTRGLVRDINKQAETMSKQARPITEEARRLLLLINTFKNWPNPLEALDRRISFTVQQMQQVIDPVLLARNSVNSLLERVNHLAESLPEAKDLPPNAEIRDYSRQVTKAQKSLEEVIKRYDSVLSPTQDMMADLKKAQKDIATMLPQLWRDYYLQGPVPYLSLETWETVPKRLQYVWQGIQLRLPVEIPVSADDWHTAGLRFTICLLLVLFTGMVLYRRWRNAETHGEVGRHMFHVSLPWIGLGLSLLASSLSAHGDVFRCFLALGNLSIIIGEVFLAWDLRRLQHPDKAAVNNPLWQLIPLTLLSYILIYLPLPPVVTLIAWVVLMLLHRLWRARSHSLKASTQLESTILSGSAFIFWVTLVLAIMGLHIFSMGLYLFYVSCSLALQISVASMSAINRYNDQLPDEGGSAAFSSLMLALAAPVILLLAIGGMSLWVCTLPGGLSLLQDFVLQGVNVGETRFNMVQVLLIISVFFLTRTAVRMGTLFLSRMPSRGLRIDPTLIQPLQTAFTYALWAFFGLFTLRSLGMELSNLAMVAGGLSVGIGFGMQTIINNFLSGLILIFSRTMQVGDVVEVGTTTGRVRKISVRATIVETYDNAVIYVPNSEFVSTRLINWTRNSRTVRRDVVVGVAYGSDTGLVMKLLASVANSHSDILKYPAPVVLFSNFGASTLDFTLRFWVRDYDVSVKTASELLFEIDQLFRKNNIEIAFPQMDVHIRDMPPRAKSPRDMATRPTAALPDAPADRRAARGSARPQRPLRNRKPRPGGKLQPRPRPAADDDIPAEEDRQLTA</sequence>
<dbReference type="SUPFAM" id="SSF82689">
    <property type="entry name" value="Mechanosensitive channel protein MscS (YggB), C-terminal domain"/>
    <property type="match status" value="1"/>
</dbReference>
<feature type="compositionally biased region" description="Basic residues" evidence="7">
    <location>
        <begin position="854"/>
        <end position="863"/>
    </location>
</feature>
<feature type="region of interest" description="Disordered" evidence="7">
    <location>
        <begin position="46"/>
        <end position="76"/>
    </location>
</feature>
<dbReference type="InterPro" id="IPR049142">
    <property type="entry name" value="MS_channel_1st"/>
</dbReference>
<evidence type="ECO:0000256" key="2">
    <source>
        <dbReference type="ARBA" id="ARBA00008017"/>
    </source>
</evidence>
<dbReference type="PANTHER" id="PTHR30347">
    <property type="entry name" value="POTASSIUM CHANNEL RELATED"/>
    <property type="match status" value="1"/>
</dbReference>
<dbReference type="Gene3D" id="1.10.287.1260">
    <property type="match status" value="1"/>
</dbReference>
<feature type="compositionally biased region" description="Low complexity" evidence="7">
    <location>
        <begin position="830"/>
        <end position="839"/>
    </location>
</feature>
<dbReference type="Proteomes" id="UP000186323">
    <property type="component" value="Chromosome I"/>
</dbReference>
<comment type="subcellular location">
    <subcellularLocation>
        <location evidence="1">Cell membrane</location>
        <topology evidence="1">Multi-pass membrane protein</topology>
    </subcellularLocation>
</comment>